<dbReference type="AlphaFoldDB" id="A0AAD7IWU2"/>
<proteinExistence type="predicted"/>
<dbReference type="Proteomes" id="UP001215598">
    <property type="component" value="Unassembled WGS sequence"/>
</dbReference>
<organism evidence="2 3">
    <name type="scientific">Mycena metata</name>
    <dbReference type="NCBI Taxonomy" id="1033252"/>
    <lineage>
        <taxon>Eukaryota</taxon>
        <taxon>Fungi</taxon>
        <taxon>Dikarya</taxon>
        <taxon>Basidiomycota</taxon>
        <taxon>Agaricomycotina</taxon>
        <taxon>Agaricomycetes</taxon>
        <taxon>Agaricomycetidae</taxon>
        <taxon>Agaricales</taxon>
        <taxon>Marasmiineae</taxon>
        <taxon>Mycenaceae</taxon>
        <taxon>Mycena</taxon>
    </lineage>
</organism>
<dbReference type="EMBL" id="JARKIB010000060">
    <property type="protein sequence ID" value="KAJ7752115.1"/>
    <property type="molecule type" value="Genomic_DNA"/>
</dbReference>
<keyword evidence="3" id="KW-1185">Reference proteome</keyword>
<protein>
    <submittedName>
        <fullName evidence="2">Uncharacterized protein</fullName>
    </submittedName>
</protein>
<comment type="caution">
    <text evidence="2">The sequence shown here is derived from an EMBL/GenBank/DDBJ whole genome shotgun (WGS) entry which is preliminary data.</text>
</comment>
<feature type="compositionally biased region" description="Basic and acidic residues" evidence="1">
    <location>
        <begin position="30"/>
        <end position="45"/>
    </location>
</feature>
<sequence>MPDFLEDTDEDMEAYEKELRASFGRKLRRREASKAYNDRNRESRNLKKRERMAALRASRANEPAHVAEDRRAAAREAARVYREDHREIIAWKARRRRRLVKLRSNPSL</sequence>
<feature type="region of interest" description="Disordered" evidence="1">
    <location>
        <begin position="30"/>
        <end position="51"/>
    </location>
</feature>
<accession>A0AAD7IWU2</accession>
<name>A0AAD7IWU2_9AGAR</name>
<gene>
    <name evidence="2" type="ORF">B0H16DRAFT_1723880</name>
</gene>
<evidence type="ECO:0000313" key="3">
    <source>
        <dbReference type="Proteomes" id="UP001215598"/>
    </source>
</evidence>
<evidence type="ECO:0000256" key="1">
    <source>
        <dbReference type="SAM" id="MobiDB-lite"/>
    </source>
</evidence>
<evidence type="ECO:0000313" key="2">
    <source>
        <dbReference type="EMBL" id="KAJ7752115.1"/>
    </source>
</evidence>
<reference evidence="2" key="1">
    <citation type="submission" date="2023-03" db="EMBL/GenBank/DDBJ databases">
        <title>Massive genome expansion in bonnet fungi (Mycena s.s.) driven by repeated elements and novel gene families across ecological guilds.</title>
        <authorList>
            <consortium name="Lawrence Berkeley National Laboratory"/>
            <person name="Harder C.B."/>
            <person name="Miyauchi S."/>
            <person name="Viragh M."/>
            <person name="Kuo A."/>
            <person name="Thoen E."/>
            <person name="Andreopoulos B."/>
            <person name="Lu D."/>
            <person name="Skrede I."/>
            <person name="Drula E."/>
            <person name="Henrissat B."/>
            <person name="Morin E."/>
            <person name="Kohler A."/>
            <person name="Barry K."/>
            <person name="LaButti K."/>
            <person name="Morin E."/>
            <person name="Salamov A."/>
            <person name="Lipzen A."/>
            <person name="Mereny Z."/>
            <person name="Hegedus B."/>
            <person name="Baldrian P."/>
            <person name="Stursova M."/>
            <person name="Weitz H."/>
            <person name="Taylor A."/>
            <person name="Grigoriev I.V."/>
            <person name="Nagy L.G."/>
            <person name="Martin F."/>
            <person name="Kauserud H."/>
        </authorList>
    </citation>
    <scope>NUCLEOTIDE SEQUENCE</scope>
    <source>
        <strain evidence="2">CBHHK182m</strain>
    </source>
</reference>